<dbReference type="Proteomes" id="UP000813461">
    <property type="component" value="Unassembled WGS sequence"/>
</dbReference>
<protein>
    <recommendedName>
        <fullName evidence="4">F-box domain-containing protein</fullName>
    </recommendedName>
</protein>
<gene>
    <name evidence="2" type="ORF">FB567DRAFT_511052</name>
</gene>
<comment type="caution">
    <text evidence="2">The sequence shown here is derived from an EMBL/GenBank/DDBJ whole genome shotgun (WGS) entry which is preliminary data.</text>
</comment>
<dbReference type="OrthoDB" id="2322499at2759"/>
<accession>A0A8K0RJ48</accession>
<feature type="region of interest" description="Disordered" evidence="1">
    <location>
        <begin position="385"/>
        <end position="417"/>
    </location>
</feature>
<evidence type="ECO:0000313" key="2">
    <source>
        <dbReference type="EMBL" id="KAH7094782.1"/>
    </source>
</evidence>
<evidence type="ECO:0008006" key="4">
    <source>
        <dbReference type="Google" id="ProtNLM"/>
    </source>
</evidence>
<feature type="compositionally biased region" description="Low complexity" evidence="1">
    <location>
        <begin position="400"/>
        <end position="412"/>
    </location>
</feature>
<dbReference type="EMBL" id="JAGMVJ010000001">
    <property type="protein sequence ID" value="KAH7094782.1"/>
    <property type="molecule type" value="Genomic_DNA"/>
</dbReference>
<feature type="compositionally biased region" description="Basic residues" evidence="1">
    <location>
        <begin position="482"/>
        <end position="497"/>
    </location>
</feature>
<reference evidence="2" key="1">
    <citation type="journal article" date="2021" name="Nat. Commun.">
        <title>Genetic determinants of endophytism in the Arabidopsis root mycobiome.</title>
        <authorList>
            <person name="Mesny F."/>
            <person name="Miyauchi S."/>
            <person name="Thiergart T."/>
            <person name="Pickel B."/>
            <person name="Atanasova L."/>
            <person name="Karlsson M."/>
            <person name="Huettel B."/>
            <person name="Barry K.W."/>
            <person name="Haridas S."/>
            <person name="Chen C."/>
            <person name="Bauer D."/>
            <person name="Andreopoulos W."/>
            <person name="Pangilinan J."/>
            <person name="LaButti K."/>
            <person name="Riley R."/>
            <person name="Lipzen A."/>
            <person name="Clum A."/>
            <person name="Drula E."/>
            <person name="Henrissat B."/>
            <person name="Kohler A."/>
            <person name="Grigoriev I.V."/>
            <person name="Martin F.M."/>
            <person name="Hacquard S."/>
        </authorList>
    </citation>
    <scope>NUCLEOTIDE SEQUENCE</scope>
    <source>
        <strain evidence="2">MPI-SDFR-AT-0120</strain>
    </source>
</reference>
<feature type="compositionally biased region" description="Basic and acidic residues" evidence="1">
    <location>
        <begin position="385"/>
        <end position="398"/>
    </location>
</feature>
<sequence>MVNAKNVAFKVNKQTPINQGPLQAYGTVINCRKPGGKRSSTAKDQKEVRSHHVPLNVEGTLKRKRGEEEDGAHALFALLGIEVVPDGAHRWQSPKLPRIRKSKLPSKGVDMDCWYIILSFSDPAQLLELRTNIPSCYYFLRDNPMLWKLSRMYHYGDLPDPPSELTEFQYADLRHDHGCMSCKAPNTRKTYWAFLRRWCKTCLQSKTLKEHDAMVMLRTPDGEDLTFLANCLPSGIFDSWGNFVGVGPATTHALKTVFLLSDVRQIVAEYAQLKAQNEDDHAEWSKNLRAWILKKTELVEERKAFAHKMEAWEETIRNERSYDYSAKKSKRKTYFQKKASELTPAISVREMECCPSYRRAIAIPKDPNNTSWLQLKPKLEKEAAELKAKGGPPEDRTRVSSTPGMTSGTSTPLRSMDFPHSQPPQLPYMLPMIGFNPGLAYHHGLPNSLPSNLPNLPNGLPHSIPSSVPNSLPPSLPSLHLPHGHMPPHNHTHSHMF</sequence>
<keyword evidence="3" id="KW-1185">Reference proteome</keyword>
<name>A0A8K0RJ48_9PLEO</name>
<feature type="region of interest" description="Disordered" evidence="1">
    <location>
        <begin position="460"/>
        <end position="497"/>
    </location>
</feature>
<evidence type="ECO:0000313" key="3">
    <source>
        <dbReference type="Proteomes" id="UP000813461"/>
    </source>
</evidence>
<feature type="compositionally biased region" description="Low complexity" evidence="1">
    <location>
        <begin position="460"/>
        <end position="470"/>
    </location>
</feature>
<evidence type="ECO:0000256" key="1">
    <source>
        <dbReference type="SAM" id="MobiDB-lite"/>
    </source>
</evidence>
<proteinExistence type="predicted"/>
<dbReference type="AlphaFoldDB" id="A0A8K0RJ48"/>
<organism evidence="2 3">
    <name type="scientific">Paraphoma chrysanthemicola</name>
    <dbReference type="NCBI Taxonomy" id="798071"/>
    <lineage>
        <taxon>Eukaryota</taxon>
        <taxon>Fungi</taxon>
        <taxon>Dikarya</taxon>
        <taxon>Ascomycota</taxon>
        <taxon>Pezizomycotina</taxon>
        <taxon>Dothideomycetes</taxon>
        <taxon>Pleosporomycetidae</taxon>
        <taxon>Pleosporales</taxon>
        <taxon>Pleosporineae</taxon>
        <taxon>Phaeosphaeriaceae</taxon>
        <taxon>Paraphoma</taxon>
    </lineage>
</organism>